<dbReference type="Gene3D" id="3.40.50.300">
    <property type="entry name" value="P-loop containing nucleotide triphosphate hydrolases"/>
    <property type="match status" value="1"/>
</dbReference>
<proteinExistence type="inferred from homology"/>
<accession>A0A9P0A169</accession>
<dbReference type="InterPro" id="IPR027417">
    <property type="entry name" value="P-loop_NTPase"/>
</dbReference>
<dbReference type="InterPro" id="IPR003960">
    <property type="entry name" value="ATPase_AAA_CS"/>
</dbReference>
<sequence length="435" mass="49353">METNVHIEVLRQEKSTLPEGELKALVIQELKNAGGIVPSSIITFFKNETLKNHVEEIRVCEVFNSNIENEEIWGQSPRPLEDVNVQIYIYRLNSDDMQAELITMEDGTEVTCAANHCLLPNVEFHMLWESLVYDTTVKHQLLKCAETTMLFSQKGVNPTIINWNKVVLLHGPPGSGKTSLCKALAQKLSIRLSHMYRYAEFMEINSHSLFSKYFSESGKLVTEMFNKIKEQLAFKESFVCVLIDEVESLARARDAVLAGTEPSDAIRVVNALLTQIDIMKRYPNVLILTTSNLSNSIDLAFVDRADLKIYIGPPEVSAIYKIYSSCLDELIRVKVIDCQEKSKPHWHTYTDAIKMLDGKTEDEISECLRNSKHLLEVSKSSVGLSGRTLRKVPFLTHVKFIGSHIVTIEQFLNAMLKTVEECKEEINCFVKKESC</sequence>
<dbReference type="GO" id="GO:0005694">
    <property type="term" value="C:chromosome"/>
    <property type="evidence" value="ECO:0007669"/>
    <property type="project" value="TreeGrafter"/>
</dbReference>
<dbReference type="GO" id="GO:0005634">
    <property type="term" value="C:nucleus"/>
    <property type="evidence" value="ECO:0007669"/>
    <property type="project" value="TreeGrafter"/>
</dbReference>
<dbReference type="PRINTS" id="PR00300">
    <property type="entry name" value="CLPPROTEASEA"/>
</dbReference>
<name>A0A9P0A169_BEMTA</name>
<dbReference type="InterPro" id="IPR058249">
    <property type="entry name" value="Pch2_C"/>
</dbReference>
<dbReference type="InterPro" id="IPR003959">
    <property type="entry name" value="ATPase_AAA_core"/>
</dbReference>
<keyword evidence="8" id="KW-1185">Reference proteome</keyword>
<evidence type="ECO:0000256" key="1">
    <source>
        <dbReference type="ARBA" id="ARBA00007271"/>
    </source>
</evidence>
<dbReference type="InterPro" id="IPR001270">
    <property type="entry name" value="ClpA/B"/>
</dbReference>
<dbReference type="PANTHER" id="PTHR45991">
    <property type="entry name" value="PACHYTENE CHECKPOINT PROTEIN 2"/>
    <property type="match status" value="1"/>
</dbReference>
<dbReference type="Proteomes" id="UP001152759">
    <property type="component" value="Chromosome 1"/>
</dbReference>
<evidence type="ECO:0000256" key="3">
    <source>
        <dbReference type="ARBA" id="ARBA00022840"/>
    </source>
</evidence>
<dbReference type="GO" id="GO:0051598">
    <property type="term" value="P:meiotic recombination checkpoint signaling"/>
    <property type="evidence" value="ECO:0007669"/>
    <property type="project" value="TreeGrafter"/>
</dbReference>
<keyword evidence="4" id="KW-0469">Meiosis</keyword>
<dbReference type="GO" id="GO:0016887">
    <property type="term" value="F:ATP hydrolysis activity"/>
    <property type="evidence" value="ECO:0007669"/>
    <property type="project" value="InterPro"/>
</dbReference>
<dbReference type="KEGG" id="btab:109031644"/>
<dbReference type="EMBL" id="OU963862">
    <property type="protein sequence ID" value="CAH0382091.1"/>
    <property type="molecule type" value="Genomic_DNA"/>
</dbReference>
<keyword evidence="3 5" id="KW-0067">ATP-binding</keyword>
<dbReference type="InterPro" id="IPR003593">
    <property type="entry name" value="AAA+_ATPase"/>
</dbReference>
<dbReference type="GO" id="GO:0007131">
    <property type="term" value="P:reciprocal meiotic recombination"/>
    <property type="evidence" value="ECO:0007669"/>
    <property type="project" value="TreeGrafter"/>
</dbReference>
<dbReference type="GO" id="GO:0005524">
    <property type="term" value="F:ATP binding"/>
    <property type="evidence" value="ECO:0007669"/>
    <property type="project" value="UniProtKB-KW"/>
</dbReference>
<dbReference type="SMART" id="SM00382">
    <property type="entry name" value="AAA"/>
    <property type="match status" value="1"/>
</dbReference>
<organism evidence="7 8">
    <name type="scientific">Bemisia tabaci</name>
    <name type="common">Sweetpotato whitefly</name>
    <name type="synonym">Aleurodes tabaci</name>
    <dbReference type="NCBI Taxonomy" id="7038"/>
    <lineage>
        <taxon>Eukaryota</taxon>
        <taxon>Metazoa</taxon>
        <taxon>Ecdysozoa</taxon>
        <taxon>Arthropoda</taxon>
        <taxon>Hexapoda</taxon>
        <taxon>Insecta</taxon>
        <taxon>Pterygota</taxon>
        <taxon>Neoptera</taxon>
        <taxon>Paraneoptera</taxon>
        <taxon>Hemiptera</taxon>
        <taxon>Sternorrhyncha</taxon>
        <taxon>Aleyrodoidea</taxon>
        <taxon>Aleyrodidae</taxon>
        <taxon>Aleyrodinae</taxon>
        <taxon>Bemisia</taxon>
    </lineage>
</organism>
<evidence type="ECO:0000256" key="4">
    <source>
        <dbReference type="ARBA" id="ARBA00023254"/>
    </source>
</evidence>
<feature type="domain" description="AAA+ ATPase" evidence="6">
    <location>
        <begin position="163"/>
        <end position="315"/>
    </location>
</feature>
<evidence type="ECO:0000313" key="7">
    <source>
        <dbReference type="EMBL" id="CAH0382091.1"/>
    </source>
</evidence>
<protein>
    <recommendedName>
        <fullName evidence="6">AAA+ ATPase domain-containing protein</fullName>
    </recommendedName>
</protein>
<dbReference type="Pfam" id="PF00004">
    <property type="entry name" value="AAA"/>
    <property type="match status" value="1"/>
</dbReference>
<dbReference type="FunFam" id="3.40.50.300:FF:001494">
    <property type="entry name" value="Pachytene checkpoint component Pch2"/>
    <property type="match status" value="1"/>
</dbReference>
<evidence type="ECO:0000259" key="6">
    <source>
        <dbReference type="SMART" id="SM00382"/>
    </source>
</evidence>
<dbReference type="Pfam" id="PF23563">
    <property type="entry name" value="TRIP13_N"/>
    <property type="match status" value="1"/>
</dbReference>
<dbReference type="PANTHER" id="PTHR45991:SF1">
    <property type="entry name" value="PACHYTENE CHECKPOINT PROTEIN 2 HOMOLOG"/>
    <property type="match status" value="1"/>
</dbReference>
<evidence type="ECO:0000313" key="8">
    <source>
        <dbReference type="Proteomes" id="UP001152759"/>
    </source>
</evidence>
<dbReference type="InterPro" id="IPR044539">
    <property type="entry name" value="Pch2-like"/>
</dbReference>
<dbReference type="SUPFAM" id="SSF52540">
    <property type="entry name" value="P-loop containing nucleoside triphosphate hydrolases"/>
    <property type="match status" value="1"/>
</dbReference>
<dbReference type="PROSITE" id="PS00674">
    <property type="entry name" value="AAA"/>
    <property type="match status" value="1"/>
</dbReference>
<comment type="similarity">
    <text evidence="1">Belongs to the AAA ATPase family. PCH2 subfamily.</text>
</comment>
<reference evidence="7" key="1">
    <citation type="submission" date="2021-12" db="EMBL/GenBank/DDBJ databases">
        <authorList>
            <person name="King R."/>
        </authorList>
    </citation>
    <scope>NUCLEOTIDE SEQUENCE</scope>
</reference>
<dbReference type="AlphaFoldDB" id="A0A9P0A169"/>
<dbReference type="CDD" id="cd19508">
    <property type="entry name" value="RecA-like_Pch2-like"/>
    <property type="match status" value="1"/>
</dbReference>
<gene>
    <name evidence="7" type="ORF">BEMITA_LOCUS1676</name>
</gene>
<evidence type="ECO:0000256" key="5">
    <source>
        <dbReference type="RuleBase" id="RU003651"/>
    </source>
</evidence>
<evidence type="ECO:0000256" key="2">
    <source>
        <dbReference type="ARBA" id="ARBA00022741"/>
    </source>
</evidence>
<keyword evidence="2 5" id="KW-0547">Nucleotide-binding</keyword>
<dbReference type="Pfam" id="PF23242">
    <property type="entry name" value="AAA_lid_TRIP13_C"/>
    <property type="match status" value="1"/>
</dbReference>